<keyword evidence="2" id="KW-0238">DNA-binding</keyword>
<gene>
    <name evidence="5" type="ORF">DES51_102179</name>
</gene>
<dbReference type="SMART" id="SM00866">
    <property type="entry name" value="UTRA"/>
    <property type="match status" value="1"/>
</dbReference>
<accession>A0A318KTH8</accession>
<feature type="domain" description="HTH gntR-type" evidence="4">
    <location>
        <begin position="6"/>
        <end position="74"/>
    </location>
</feature>
<dbReference type="GO" id="GO:0045892">
    <property type="term" value="P:negative regulation of DNA-templated transcription"/>
    <property type="evidence" value="ECO:0007669"/>
    <property type="project" value="TreeGrafter"/>
</dbReference>
<dbReference type="InterPro" id="IPR011663">
    <property type="entry name" value="UTRA"/>
</dbReference>
<evidence type="ECO:0000313" key="6">
    <source>
        <dbReference type="Proteomes" id="UP000247612"/>
    </source>
</evidence>
<dbReference type="InterPro" id="IPR036390">
    <property type="entry name" value="WH_DNA-bd_sf"/>
</dbReference>
<comment type="caution">
    <text evidence="5">The sequence shown here is derived from an EMBL/GenBank/DDBJ whole genome shotgun (WGS) entry which is preliminary data.</text>
</comment>
<keyword evidence="1" id="KW-0805">Transcription regulation</keyword>
<dbReference type="InterPro" id="IPR050679">
    <property type="entry name" value="Bact_HTH_transcr_reg"/>
</dbReference>
<evidence type="ECO:0000313" key="5">
    <source>
        <dbReference type="EMBL" id="PXX81060.1"/>
    </source>
</evidence>
<dbReference type="Pfam" id="PF07702">
    <property type="entry name" value="UTRA"/>
    <property type="match status" value="1"/>
</dbReference>
<dbReference type="Gene3D" id="1.10.10.10">
    <property type="entry name" value="Winged helix-like DNA-binding domain superfamily/Winged helix DNA-binding domain"/>
    <property type="match status" value="1"/>
</dbReference>
<dbReference type="AlphaFoldDB" id="A0A318KTH8"/>
<dbReference type="InterPro" id="IPR000524">
    <property type="entry name" value="Tscrpt_reg_HTH_GntR"/>
</dbReference>
<dbReference type="GO" id="GO:0003700">
    <property type="term" value="F:DNA-binding transcription factor activity"/>
    <property type="evidence" value="ECO:0007669"/>
    <property type="project" value="InterPro"/>
</dbReference>
<evidence type="ECO:0000256" key="3">
    <source>
        <dbReference type="ARBA" id="ARBA00023163"/>
    </source>
</evidence>
<dbReference type="STRING" id="1034346.GCA_000313565_02385"/>
<name>A0A318KTH8_9FIRM</name>
<dbReference type="InterPro" id="IPR028978">
    <property type="entry name" value="Chorismate_lyase_/UTRA_dom_sf"/>
</dbReference>
<keyword evidence="6" id="KW-1185">Reference proteome</keyword>
<evidence type="ECO:0000256" key="1">
    <source>
        <dbReference type="ARBA" id="ARBA00023015"/>
    </source>
</evidence>
<keyword evidence="3" id="KW-0804">Transcription</keyword>
<organism evidence="5 6">
    <name type="scientific">Dielma fastidiosa</name>
    <dbReference type="NCBI Taxonomy" id="1034346"/>
    <lineage>
        <taxon>Bacteria</taxon>
        <taxon>Bacillati</taxon>
        <taxon>Bacillota</taxon>
        <taxon>Erysipelotrichia</taxon>
        <taxon>Erysipelotrichales</taxon>
        <taxon>Erysipelotrichaceae</taxon>
        <taxon>Dielma</taxon>
    </lineage>
</organism>
<dbReference type="Gene3D" id="3.40.1410.10">
    <property type="entry name" value="Chorismate lyase-like"/>
    <property type="match status" value="1"/>
</dbReference>
<dbReference type="Pfam" id="PF00392">
    <property type="entry name" value="GntR"/>
    <property type="match status" value="1"/>
</dbReference>
<evidence type="ECO:0000256" key="2">
    <source>
        <dbReference type="ARBA" id="ARBA00023125"/>
    </source>
</evidence>
<dbReference type="PANTHER" id="PTHR44846">
    <property type="entry name" value="MANNOSYL-D-GLYCERATE TRANSPORT/METABOLISM SYSTEM REPRESSOR MNGR-RELATED"/>
    <property type="match status" value="1"/>
</dbReference>
<evidence type="ECO:0000259" key="4">
    <source>
        <dbReference type="PROSITE" id="PS50949"/>
    </source>
</evidence>
<dbReference type="SMART" id="SM00345">
    <property type="entry name" value="HTH_GNTR"/>
    <property type="match status" value="1"/>
</dbReference>
<dbReference type="PRINTS" id="PR00035">
    <property type="entry name" value="HTHGNTR"/>
</dbReference>
<dbReference type="EMBL" id="QJKH01000002">
    <property type="protein sequence ID" value="PXX81060.1"/>
    <property type="molecule type" value="Genomic_DNA"/>
</dbReference>
<dbReference type="GO" id="GO:0003677">
    <property type="term" value="F:DNA binding"/>
    <property type="evidence" value="ECO:0007669"/>
    <property type="project" value="UniProtKB-KW"/>
</dbReference>
<dbReference type="PROSITE" id="PS50949">
    <property type="entry name" value="HTH_GNTR"/>
    <property type="match status" value="1"/>
</dbReference>
<dbReference type="RefSeq" id="WP_022938671.1">
    <property type="nucleotide sequence ID" value="NZ_CABKRQ010000006.1"/>
</dbReference>
<sequence>MHTNKIPLYEKIYHDLREKIQTNYYKAGEIIPTEQELMNLYHVSRVTVRKATDRLVEADLLTRKPGYGTVVKERFFTNKTVEYRGFNEEMKSHGRAASTKVTAFSIISCDNCLASILGIEPNDQVYHFIRHRYGDGILLQIEESYMPVKIFPDLSIQWLENSKFDYIRKCGYTIDFAMHLTTPILPDTETAAKFDLDPLTPIIKINNTTFTIEGMVVDYTEQYLNSPKYQLQYMKKK</sequence>
<reference evidence="5 6" key="1">
    <citation type="submission" date="2018-05" db="EMBL/GenBank/DDBJ databases">
        <title>Genomic Encyclopedia of Type Strains, Phase IV (KMG-IV): sequencing the most valuable type-strain genomes for metagenomic binning, comparative biology and taxonomic classification.</title>
        <authorList>
            <person name="Goeker M."/>
        </authorList>
    </citation>
    <scope>NUCLEOTIDE SEQUENCE [LARGE SCALE GENOMIC DNA]</scope>
    <source>
        <strain evidence="5 6">JC118</strain>
    </source>
</reference>
<dbReference type="Proteomes" id="UP000247612">
    <property type="component" value="Unassembled WGS sequence"/>
</dbReference>
<dbReference type="SUPFAM" id="SSF46785">
    <property type="entry name" value="Winged helix' DNA-binding domain"/>
    <property type="match status" value="1"/>
</dbReference>
<dbReference type="InterPro" id="IPR036388">
    <property type="entry name" value="WH-like_DNA-bd_sf"/>
</dbReference>
<dbReference type="OrthoDB" id="457376at2"/>
<dbReference type="PANTHER" id="PTHR44846:SF1">
    <property type="entry name" value="MANNOSYL-D-GLYCERATE TRANSPORT_METABOLISM SYSTEM REPRESSOR MNGR-RELATED"/>
    <property type="match status" value="1"/>
</dbReference>
<dbReference type="SUPFAM" id="SSF64288">
    <property type="entry name" value="Chorismate lyase-like"/>
    <property type="match status" value="1"/>
</dbReference>
<protein>
    <submittedName>
        <fullName evidence="5">GntR family transcriptional regulator</fullName>
    </submittedName>
</protein>
<dbReference type="CDD" id="cd07377">
    <property type="entry name" value="WHTH_GntR"/>
    <property type="match status" value="1"/>
</dbReference>
<proteinExistence type="predicted"/>
<dbReference type="FunFam" id="1.10.10.10:FF:000079">
    <property type="entry name" value="GntR family transcriptional regulator"/>
    <property type="match status" value="1"/>
</dbReference>